<keyword evidence="9" id="KW-1185">Reference proteome</keyword>
<sequence>MKALTWQGKRNVVVEEVPDPKIIEPTDAIIRVTSTAICGSDLHLYEVLTPFMDKGDVIGHEPMGIVEEVGSAVTNLKPGDRVVIPFTVSCGHCFMCERGLQSQCETTQVREYDSGATLLGYSRLYGSLPGGQAEYLRVPHADYGPIKVPNVGEDERFLFLSDVLPTAWQGVQYANVPEGGTLAVLGLGPIGQMATRIGAHLGYRVIGVDPVAERRAMASRHGIEVLEGGEGVVEELRELTDGRGPDSVVDAVGMEAHGSPVAGTAQAAVGLLPPAVGREFMENAGVDRLSALYTAIEAVRRGGTISLSGVYGGEKDPMPMMTLFDKQIQMRMGQCNVRHWTDDLLPLVDDPSDPLGVLDLKTHTAPLDDAPAMYEKFQKKEDGCIKVVLKP</sequence>
<dbReference type="Proteomes" id="UP001204000">
    <property type="component" value="Unassembled WGS sequence"/>
</dbReference>
<keyword evidence="2 5" id="KW-0479">Metal-binding</keyword>
<keyword evidence="3 5" id="KW-0862">Zinc</keyword>
<evidence type="ECO:0000256" key="4">
    <source>
        <dbReference type="ARBA" id="ARBA00023002"/>
    </source>
</evidence>
<dbReference type="PANTHER" id="PTHR42813">
    <property type="entry name" value="ZINC-TYPE ALCOHOL DEHYDROGENASE-LIKE"/>
    <property type="match status" value="1"/>
</dbReference>
<feature type="domain" description="Alcohol dehydrogenase-like N-terminal" evidence="7">
    <location>
        <begin position="25"/>
        <end position="145"/>
    </location>
</feature>
<dbReference type="InterPro" id="IPR013154">
    <property type="entry name" value="ADH-like_N"/>
</dbReference>
<evidence type="ECO:0000259" key="7">
    <source>
        <dbReference type="Pfam" id="PF08240"/>
    </source>
</evidence>
<comment type="caution">
    <text evidence="8">The sequence shown here is derived from an EMBL/GenBank/DDBJ whole genome shotgun (WGS) entry which is preliminary data.</text>
</comment>
<evidence type="ECO:0000259" key="6">
    <source>
        <dbReference type="Pfam" id="PF00107"/>
    </source>
</evidence>
<dbReference type="EMBL" id="JAMFTQ010000002">
    <property type="protein sequence ID" value="MCP1387009.1"/>
    <property type="molecule type" value="Genomic_DNA"/>
</dbReference>
<evidence type="ECO:0000313" key="9">
    <source>
        <dbReference type="Proteomes" id="UP001204000"/>
    </source>
</evidence>
<dbReference type="SUPFAM" id="SSF51735">
    <property type="entry name" value="NAD(P)-binding Rossmann-fold domains"/>
    <property type="match status" value="1"/>
</dbReference>
<evidence type="ECO:0000256" key="2">
    <source>
        <dbReference type="ARBA" id="ARBA00022723"/>
    </source>
</evidence>
<dbReference type="SUPFAM" id="SSF50129">
    <property type="entry name" value="GroES-like"/>
    <property type="match status" value="1"/>
</dbReference>
<evidence type="ECO:0000256" key="5">
    <source>
        <dbReference type="RuleBase" id="RU361277"/>
    </source>
</evidence>
<comment type="similarity">
    <text evidence="5">Belongs to the zinc-containing alcohol dehydrogenase family.</text>
</comment>
<dbReference type="Gene3D" id="3.40.50.720">
    <property type="entry name" value="NAD(P)-binding Rossmann-like Domain"/>
    <property type="match status" value="1"/>
</dbReference>
<dbReference type="InterPro" id="IPR002328">
    <property type="entry name" value="ADH_Zn_CS"/>
</dbReference>
<evidence type="ECO:0000256" key="3">
    <source>
        <dbReference type="ARBA" id="ARBA00022833"/>
    </source>
</evidence>
<protein>
    <submittedName>
        <fullName evidence="8">Glutathione-dependent formaldehyde dehydrogenase</fullName>
    </submittedName>
</protein>
<evidence type="ECO:0000256" key="1">
    <source>
        <dbReference type="ARBA" id="ARBA00001947"/>
    </source>
</evidence>
<dbReference type="Pfam" id="PF08240">
    <property type="entry name" value="ADH_N"/>
    <property type="match status" value="1"/>
</dbReference>
<keyword evidence="4" id="KW-0560">Oxidoreductase</keyword>
<dbReference type="PANTHER" id="PTHR42813:SF2">
    <property type="entry name" value="DEHYDROGENASE, ZINC-CONTAINING, PUTATIVE (AFU_ORTHOLOGUE AFUA_2G02810)-RELATED"/>
    <property type="match status" value="1"/>
</dbReference>
<name>A0ABT1FZ15_9CORY</name>
<dbReference type="InterPro" id="IPR036291">
    <property type="entry name" value="NAD(P)-bd_dom_sf"/>
</dbReference>
<dbReference type="InterPro" id="IPR013149">
    <property type="entry name" value="ADH-like_C"/>
</dbReference>
<dbReference type="PROSITE" id="PS00059">
    <property type="entry name" value="ADH_ZINC"/>
    <property type="match status" value="1"/>
</dbReference>
<organism evidence="8 9">
    <name type="scientific">Corynebacterium stercoris</name>
    <dbReference type="NCBI Taxonomy" id="2943490"/>
    <lineage>
        <taxon>Bacteria</taxon>
        <taxon>Bacillati</taxon>
        <taxon>Actinomycetota</taxon>
        <taxon>Actinomycetes</taxon>
        <taxon>Mycobacteriales</taxon>
        <taxon>Corynebacteriaceae</taxon>
        <taxon>Corynebacterium</taxon>
    </lineage>
</organism>
<dbReference type="InterPro" id="IPR011032">
    <property type="entry name" value="GroES-like_sf"/>
</dbReference>
<evidence type="ECO:0000313" key="8">
    <source>
        <dbReference type="EMBL" id="MCP1387009.1"/>
    </source>
</evidence>
<proteinExistence type="inferred from homology"/>
<accession>A0ABT1FZ15</accession>
<dbReference type="Gene3D" id="3.90.180.10">
    <property type="entry name" value="Medium-chain alcohol dehydrogenases, catalytic domain"/>
    <property type="match status" value="1"/>
</dbReference>
<dbReference type="Pfam" id="PF00107">
    <property type="entry name" value="ADH_zinc_N"/>
    <property type="match status" value="1"/>
</dbReference>
<dbReference type="RefSeq" id="WP_253575942.1">
    <property type="nucleotide sequence ID" value="NZ_JAMFTQ010000002.1"/>
</dbReference>
<reference evidence="8" key="1">
    <citation type="submission" date="2022-05" db="EMBL/GenBank/DDBJ databases">
        <title>Corynebacterium sp. TA-R-1 sp. nov., isolated from human feces.</title>
        <authorList>
            <person name="Shamsuzzaman M."/>
            <person name="Dahal R.H."/>
        </authorList>
    </citation>
    <scope>NUCLEOTIDE SEQUENCE</scope>
    <source>
        <strain evidence="8">TA-R-1</strain>
    </source>
</reference>
<gene>
    <name evidence="8" type="ORF">M5J20_02225</name>
</gene>
<feature type="domain" description="Alcohol dehydrogenase-like C-terminal" evidence="6">
    <location>
        <begin position="189"/>
        <end position="255"/>
    </location>
</feature>
<comment type="cofactor">
    <cofactor evidence="1 5">
        <name>Zn(2+)</name>
        <dbReference type="ChEBI" id="CHEBI:29105"/>
    </cofactor>
</comment>
<dbReference type="CDD" id="cd08283">
    <property type="entry name" value="FDH_like_1"/>
    <property type="match status" value="1"/>
</dbReference>